<evidence type="ECO:0000256" key="2">
    <source>
        <dbReference type="ARBA" id="ARBA00022475"/>
    </source>
</evidence>
<keyword evidence="7 8" id="KW-0472">Membrane</keyword>
<protein>
    <submittedName>
        <fullName evidence="10">Glycosyltransferase family 39 protein</fullName>
    </submittedName>
</protein>
<feature type="transmembrane region" description="Helical" evidence="8">
    <location>
        <begin position="130"/>
        <end position="146"/>
    </location>
</feature>
<keyword evidence="5 8" id="KW-0812">Transmembrane</keyword>
<evidence type="ECO:0000256" key="4">
    <source>
        <dbReference type="ARBA" id="ARBA00022679"/>
    </source>
</evidence>
<evidence type="ECO:0000259" key="9">
    <source>
        <dbReference type="Pfam" id="PF13231"/>
    </source>
</evidence>
<evidence type="ECO:0000256" key="7">
    <source>
        <dbReference type="ARBA" id="ARBA00023136"/>
    </source>
</evidence>
<accession>A0A6B3NHU5</accession>
<dbReference type="GO" id="GO:0009103">
    <property type="term" value="P:lipopolysaccharide biosynthetic process"/>
    <property type="evidence" value="ECO:0007669"/>
    <property type="project" value="UniProtKB-ARBA"/>
</dbReference>
<dbReference type="AlphaFoldDB" id="A0A6B3NHU5"/>
<keyword evidence="3" id="KW-0328">Glycosyltransferase</keyword>
<feature type="transmembrane region" description="Helical" evidence="8">
    <location>
        <begin position="219"/>
        <end position="242"/>
    </location>
</feature>
<keyword evidence="6 8" id="KW-1133">Transmembrane helix</keyword>
<feature type="transmembrane region" description="Helical" evidence="8">
    <location>
        <begin position="100"/>
        <end position="118"/>
    </location>
</feature>
<dbReference type="GO" id="GO:0016763">
    <property type="term" value="F:pentosyltransferase activity"/>
    <property type="evidence" value="ECO:0007669"/>
    <property type="project" value="TreeGrafter"/>
</dbReference>
<dbReference type="GO" id="GO:0005886">
    <property type="term" value="C:plasma membrane"/>
    <property type="evidence" value="ECO:0007669"/>
    <property type="project" value="UniProtKB-SubCell"/>
</dbReference>
<feature type="domain" description="Glycosyltransferase RgtA/B/C/D-like" evidence="9">
    <location>
        <begin position="80"/>
        <end position="230"/>
    </location>
</feature>
<feature type="transmembrane region" description="Helical" evidence="8">
    <location>
        <begin position="327"/>
        <end position="346"/>
    </location>
</feature>
<sequence length="434" mass="49365">MNHQTFIWGRSGNRIRKTERWVEGLSVFGLLLAALLLFGINLDSLPLQDWCEAKIELIAHKLVQESVDYWQWLYPQNLSEPPLGTWLIASAYELGGINNSMARLPSAILTALSVPLLYGIGREVFHCRQSAVFSSLIYLTLIPVVYHGRLALADGSCLCFTILMMWCVLRSRRDFRWALGIGAGLSLICLTKGMGMGLLLGVIALLFLRWDTPRLLISVYWWLGLLLGIFPGVAWYIGFLLINVDNFNILGMFNQFIQPFWLPWLSDSRPTLYYLVEMLAVPWLLFLPSWLSCAWEHRNWSWAKFVLVWAVFYLVGIAVMISQKSWYFLPIYPALALAGGYQLATIWNGSSCKIYPRFWSLGLSLLAIGFVASSLGFKLQEIQQQTYQALPIFCASIALTMTIAAVLVARRNLQFIMILLWGTYISLLLLMMSM</sequence>
<evidence type="ECO:0000256" key="5">
    <source>
        <dbReference type="ARBA" id="ARBA00022692"/>
    </source>
</evidence>
<comment type="caution">
    <text evidence="10">The sequence shown here is derived from an EMBL/GenBank/DDBJ whole genome shotgun (WGS) entry which is preliminary data.</text>
</comment>
<evidence type="ECO:0000313" key="10">
    <source>
        <dbReference type="EMBL" id="NER31327.1"/>
    </source>
</evidence>
<feature type="transmembrane region" description="Helical" evidence="8">
    <location>
        <begin position="358"/>
        <end position="377"/>
    </location>
</feature>
<evidence type="ECO:0000256" key="1">
    <source>
        <dbReference type="ARBA" id="ARBA00004651"/>
    </source>
</evidence>
<feature type="transmembrane region" description="Helical" evidence="8">
    <location>
        <begin position="415"/>
        <end position="433"/>
    </location>
</feature>
<reference evidence="10" key="1">
    <citation type="submission" date="2019-11" db="EMBL/GenBank/DDBJ databases">
        <title>Genomic insights into an expanded diversity of filamentous marine cyanobacteria reveals the extraordinary biosynthetic potential of Moorea and Okeania.</title>
        <authorList>
            <person name="Ferreira Leao T."/>
            <person name="Wang M."/>
            <person name="Moss N."/>
            <person name="Da Silva R."/>
            <person name="Sanders J."/>
            <person name="Nurk S."/>
            <person name="Gurevich A."/>
            <person name="Humphrey G."/>
            <person name="Reher R."/>
            <person name="Zhu Q."/>
            <person name="Belda-Ferre P."/>
            <person name="Glukhov E."/>
            <person name="Rex R."/>
            <person name="Dorrestein P.C."/>
            <person name="Knight R."/>
            <person name="Pevzner P."/>
            <person name="Gerwick W.H."/>
            <person name="Gerwick L."/>
        </authorList>
    </citation>
    <scope>NUCLEOTIDE SEQUENCE</scope>
    <source>
        <strain evidence="10">SIO1C4</strain>
    </source>
</reference>
<dbReference type="EMBL" id="JAAHFQ010000785">
    <property type="protein sequence ID" value="NER31327.1"/>
    <property type="molecule type" value="Genomic_DNA"/>
</dbReference>
<dbReference type="PANTHER" id="PTHR33908">
    <property type="entry name" value="MANNOSYLTRANSFERASE YKCB-RELATED"/>
    <property type="match status" value="1"/>
</dbReference>
<feature type="transmembrane region" description="Helical" evidence="8">
    <location>
        <begin position="181"/>
        <end position="207"/>
    </location>
</feature>
<proteinExistence type="predicted"/>
<feature type="transmembrane region" description="Helical" evidence="8">
    <location>
        <begin position="272"/>
        <end position="290"/>
    </location>
</feature>
<feature type="transmembrane region" description="Helical" evidence="8">
    <location>
        <begin position="302"/>
        <end position="321"/>
    </location>
</feature>
<name>A0A6B3NHU5_9CYAN</name>
<keyword evidence="4 10" id="KW-0808">Transferase</keyword>
<evidence type="ECO:0000256" key="8">
    <source>
        <dbReference type="SAM" id="Phobius"/>
    </source>
</evidence>
<dbReference type="PANTHER" id="PTHR33908:SF3">
    <property type="entry name" value="UNDECAPRENYL PHOSPHATE-ALPHA-4-AMINO-4-DEOXY-L-ARABINOSE ARABINOSYL TRANSFERASE"/>
    <property type="match status" value="1"/>
</dbReference>
<evidence type="ECO:0000256" key="6">
    <source>
        <dbReference type="ARBA" id="ARBA00022989"/>
    </source>
</evidence>
<comment type="subcellular location">
    <subcellularLocation>
        <location evidence="1">Cell membrane</location>
        <topology evidence="1">Multi-pass membrane protein</topology>
    </subcellularLocation>
</comment>
<gene>
    <name evidence="10" type="ORF">F6J89_27840</name>
</gene>
<dbReference type="GO" id="GO:0010041">
    <property type="term" value="P:response to iron(III) ion"/>
    <property type="evidence" value="ECO:0007669"/>
    <property type="project" value="TreeGrafter"/>
</dbReference>
<feature type="transmembrane region" description="Helical" evidence="8">
    <location>
        <begin position="21"/>
        <end position="40"/>
    </location>
</feature>
<feature type="transmembrane region" description="Helical" evidence="8">
    <location>
        <begin position="389"/>
        <end position="408"/>
    </location>
</feature>
<dbReference type="InterPro" id="IPR038731">
    <property type="entry name" value="RgtA/B/C-like"/>
</dbReference>
<keyword evidence="2" id="KW-1003">Cell membrane</keyword>
<dbReference type="Pfam" id="PF13231">
    <property type="entry name" value="PMT_2"/>
    <property type="match status" value="1"/>
</dbReference>
<dbReference type="InterPro" id="IPR050297">
    <property type="entry name" value="LipidA_mod_glycosyltrf_83"/>
</dbReference>
<evidence type="ECO:0000256" key="3">
    <source>
        <dbReference type="ARBA" id="ARBA00022676"/>
    </source>
</evidence>
<organism evidence="10">
    <name type="scientific">Symploca sp. SIO1C4</name>
    <dbReference type="NCBI Taxonomy" id="2607765"/>
    <lineage>
        <taxon>Bacteria</taxon>
        <taxon>Bacillati</taxon>
        <taxon>Cyanobacteriota</taxon>
        <taxon>Cyanophyceae</taxon>
        <taxon>Coleofasciculales</taxon>
        <taxon>Coleofasciculaceae</taxon>
        <taxon>Symploca</taxon>
    </lineage>
</organism>